<sequence>MLTKLVSFNTVSDRSNLEFISFVEEYLSSYGISSVRVPDETGEKAALFATVGPNVDGGIVLSAHTDVVPVDGQNWTSDPFSAWEDGGRLYGRGTADMKGFAATVLAKVPDFLSANLSKPIHIALSYDEEVGCFGAPPMIKAMLVEGPHPSAVIVGEPTNMKVVTGHKGIAVLKTRVHGHPVHSSQLHRGVSAISAAVKLISWLDGQTEQNKAKADLECPFEPPYTTLHCGTIQGGKAHNITAQSCEFMTDIRLLPGETLEDWIAAYRNYAADHVLPDMQEISKDCRIDIDVRAMVPGLSEETDGTAEQLVRRLTGDNGRHVVVYATEGGQFQEHGLSTVVCGPGSIDQAHQADEFIELAELGKCANFLDDLCEKVLR</sequence>
<name>A0A0M7APR0_9HYPH</name>
<dbReference type="AlphaFoldDB" id="A0A0M7APR0"/>
<dbReference type="GO" id="GO:0008777">
    <property type="term" value="F:acetylornithine deacetylase activity"/>
    <property type="evidence" value="ECO:0007669"/>
    <property type="project" value="UniProtKB-EC"/>
</dbReference>
<keyword evidence="7 11" id="KW-0378">Hydrolase</keyword>
<gene>
    <name evidence="11" type="primary">argE_2</name>
    <name evidence="11" type="ORF">LAX5112_04804</name>
</gene>
<dbReference type="SUPFAM" id="SSF55031">
    <property type="entry name" value="Bacterial exopeptidase dimerisation domain"/>
    <property type="match status" value="1"/>
</dbReference>
<dbReference type="STRING" id="388408.LAX5112_04804"/>
<dbReference type="CDD" id="cd03894">
    <property type="entry name" value="M20_ArgE"/>
    <property type="match status" value="1"/>
</dbReference>
<dbReference type="Gene3D" id="3.40.630.10">
    <property type="entry name" value="Zn peptidases"/>
    <property type="match status" value="1"/>
</dbReference>
<feature type="domain" description="Peptidase M20 dimerisation" evidence="10">
    <location>
        <begin position="164"/>
        <end position="276"/>
    </location>
</feature>
<keyword evidence="8" id="KW-0862">Zinc</keyword>
<dbReference type="NCBIfam" id="TIGR01892">
    <property type="entry name" value="AcOrn-deacetyl"/>
    <property type="match status" value="1"/>
</dbReference>
<comment type="cofactor">
    <cofactor evidence="1">
        <name>Zn(2+)</name>
        <dbReference type="ChEBI" id="CHEBI:29105"/>
    </cofactor>
</comment>
<evidence type="ECO:0000256" key="2">
    <source>
        <dbReference type="ARBA" id="ARBA00005691"/>
    </source>
</evidence>
<dbReference type="Pfam" id="PF01546">
    <property type="entry name" value="Peptidase_M20"/>
    <property type="match status" value="1"/>
</dbReference>
<evidence type="ECO:0000256" key="6">
    <source>
        <dbReference type="ARBA" id="ARBA00022723"/>
    </source>
</evidence>
<comment type="similarity">
    <text evidence="2">Belongs to the peptidase M20A family. ArgE subfamily.</text>
</comment>
<keyword evidence="12" id="KW-1185">Reference proteome</keyword>
<keyword evidence="3" id="KW-0963">Cytoplasm</keyword>
<dbReference type="InterPro" id="IPR010169">
    <property type="entry name" value="AcOrn-deacetyl"/>
</dbReference>
<dbReference type="NCBIfam" id="NF005710">
    <property type="entry name" value="PRK07522.1"/>
    <property type="match status" value="1"/>
</dbReference>
<dbReference type="Gene3D" id="3.30.70.360">
    <property type="match status" value="1"/>
</dbReference>
<dbReference type="Pfam" id="PF07687">
    <property type="entry name" value="M20_dimer"/>
    <property type="match status" value="1"/>
</dbReference>
<evidence type="ECO:0000256" key="3">
    <source>
        <dbReference type="ARBA" id="ARBA00022490"/>
    </source>
</evidence>
<evidence type="ECO:0000256" key="8">
    <source>
        <dbReference type="ARBA" id="ARBA00022833"/>
    </source>
</evidence>
<protein>
    <submittedName>
        <fullName evidence="11">Acetylornithine deacetylase</fullName>
        <ecNumber evidence="11">3.5.1.16</ecNumber>
    </submittedName>
</protein>
<evidence type="ECO:0000256" key="7">
    <source>
        <dbReference type="ARBA" id="ARBA00022801"/>
    </source>
</evidence>
<evidence type="ECO:0000256" key="9">
    <source>
        <dbReference type="ARBA" id="ARBA00023285"/>
    </source>
</evidence>
<dbReference type="EC" id="3.5.1.16" evidence="11"/>
<evidence type="ECO:0000313" key="12">
    <source>
        <dbReference type="Proteomes" id="UP000053235"/>
    </source>
</evidence>
<dbReference type="InterPro" id="IPR011650">
    <property type="entry name" value="Peptidase_M20_dimer"/>
</dbReference>
<dbReference type="PROSITE" id="PS00759">
    <property type="entry name" value="ARGE_DAPE_CPG2_2"/>
    <property type="match status" value="1"/>
</dbReference>
<dbReference type="GO" id="GO:0046872">
    <property type="term" value="F:metal ion binding"/>
    <property type="evidence" value="ECO:0007669"/>
    <property type="project" value="UniProtKB-KW"/>
</dbReference>
<dbReference type="GO" id="GO:0006526">
    <property type="term" value="P:L-arginine biosynthetic process"/>
    <property type="evidence" value="ECO:0007669"/>
    <property type="project" value="UniProtKB-KW"/>
</dbReference>
<accession>A0A0M7APR0</accession>
<keyword evidence="6" id="KW-0479">Metal-binding</keyword>
<keyword evidence="5" id="KW-0028">Amino-acid biosynthesis</keyword>
<dbReference type="PANTHER" id="PTHR43808:SF31">
    <property type="entry name" value="N-ACETYL-L-CITRULLINE DEACETYLASE"/>
    <property type="match status" value="1"/>
</dbReference>
<reference evidence="12" key="1">
    <citation type="submission" date="2015-07" db="EMBL/GenBank/DDBJ databases">
        <authorList>
            <person name="Rodrigo-Torres Lidia"/>
            <person name="Arahal R.David."/>
        </authorList>
    </citation>
    <scope>NUCLEOTIDE SEQUENCE [LARGE SCALE GENOMIC DNA]</scope>
    <source>
        <strain evidence="12">CECT 5112</strain>
    </source>
</reference>
<evidence type="ECO:0000259" key="10">
    <source>
        <dbReference type="Pfam" id="PF07687"/>
    </source>
</evidence>
<evidence type="ECO:0000256" key="1">
    <source>
        <dbReference type="ARBA" id="ARBA00001947"/>
    </source>
</evidence>
<dbReference type="InterPro" id="IPR036264">
    <property type="entry name" value="Bact_exopeptidase_dim_dom"/>
</dbReference>
<keyword evidence="9" id="KW-0170">Cobalt</keyword>
<dbReference type="EMBL" id="CXWD01000031">
    <property type="protein sequence ID" value="CTQ77105.1"/>
    <property type="molecule type" value="Genomic_DNA"/>
</dbReference>
<dbReference type="PANTHER" id="PTHR43808">
    <property type="entry name" value="ACETYLORNITHINE DEACETYLASE"/>
    <property type="match status" value="1"/>
</dbReference>
<organism evidence="11 12">
    <name type="scientific">Roseibium alexandrii</name>
    <dbReference type="NCBI Taxonomy" id="388408"/>
    <lineage>
        <taxon>Bacteria</taxon>
        <taxon>Pseudomonadati</taxon>
        <taxon>Pseudomonadota</taxon>
        <taxon>Alphaproteobacteria</taxon>
        <taxon>Hyphomicrobiales</taxon>
        <taxon>Stappiaceae</taxon>
        <taxon>Roseibium</taxon>
    </lineage>
</organism>
<dbReference type="SUPFAM" id="SSF53187">
    <property type="entry name" value="Zn-dependent exopeptidases"/>
    <property type="match status" value="1"/>
</dbReference>
<proteinExistence type="inferred from homology"/>
<evidence type="ECO:0000313" key="11">
    <source>
        <dbReference type="EMBL" id="CTQ77105.1"/>
    </source>
</evidence>
<keyword evidence="4" id="KW-0055">Arginine biosynthesis</keyword>
<evidence type="ECO:0000256" key="5">
    <source>
        <dbReference type="ARBA" id="ARBA00022605"/>
    </source>
</evidence>
<dbReference type="InterPro" id="IPR050072">
    <property type="entry name" value="Peptidase_M20A"/>
</dbReference>
<dbReference type="InterPro" id="IPR002933">
    <property type="entry name" value="Peptidase_M20"/>
</dbReference>
<evidence type="ECO:0000256" key="4">
    <source>
        <dbReference type="ARBA" id="ARBA00022571"/>
    </source>
</evidence>
<dbReference type="Proteomes" id="UP000053235">
    <property type="component" value="Unassembled WGS sequence"/>
</dbReference>
<dbReference type="InterPro" id="IPR001261">
    <property type="entry name" value="ArgE/DapE_CS"/>
</dbReference>